<evidence type="ECO:0000259" key="2">
    <source>
        <dbReference type="Pfam" id="PF04773"/>
    </source>
</evidence>
<gene>
    <name evidence="4" type="ORF">QJ048_10925</name>
</gene>
<feature type="domain" description="Protein FecR C-terminal" evidence="3">
    <location>
        <begin position="333"/>
        <end position="399"/>
    </location>
</feature>
<dbReference type="RefSeq" id="WP_282334386.1">
    <property type="nucleotide sequence ID" value="NZ_JASBRG010000006.1"/>
</dbReference>
<dbReference type="InterPro" id="IPR012373">
    <property type="entry name" value="Ferrdict_sens_TM"/>
</dbReference>
<evidence type="ECO:0000313" key="4">
    <source>
        <dbReference type="EMBL" id="MDI3320289.1"/>
    </source>
</evidence>
<dbReference type="InterPro" id="IPR032508">
    <property type="entry name" value="FecR_C"/>
</dbReference>
<keyword evidence="1" id="KW-0812">Transmembrane</keyword>
<accession>A0ABT6RCJ5</accession>
<comment type="caution">
    <text evidence="4">The sequence shown here is derived from an EMBL/GenBank/DDBJ whole genome shotgun (WGS) entry which is preliminary data.</text>
</comment>
<dbReference type="Gene3D" id="3.55.50.30">
    <property type="match status" value="1"/>
</dbReference>
<dbReference type="PANTHER" id="PTHR30273:SF2">
    <property type="entry name" value="PROTEIN FECR"/>
    <property type="match status" value="1"/>
</dbReference>
<dbReference type="Pfam" id="PF16344">
    <property type="entry name" value="FecR_C"/>
    <property type="match status" value="1"/>
</dbReference>
<sequence length="401" mass="43985">MEPERINYLIDKYIAGKLAGNEHSELYDLLKQPENKMMVHMLTERLSKTAEKPVVIDKEATAAAFEKIVGIDKPGYTSGIVKPMNRSRSIVRWAVAASVIFALATGSYLFFQRTQPSVKKQAKTQQDIPAGKTGAILTLADGSKVVLDSLGNGVVAQQNGSQVMLKSGQLAYNASKSSTSELSYNVLNTPRGRQFQLVLPDGTKVWLNSSSSLKYPTTFSSKDRRVQLSGEAYFEVSKAVDKPFILILANNAEVKVLGTSFNVNAYDNENKIKATLLEGSVKITGSTSSGAANGEAVILKPSQQAQITQAGNDIAVVSNVDVDKVVAWKNGVFNFEGASLTEVMRQLERWYDIEVVYEGEVPNIEFYGELSRNNSLGDVIEALKDSDVHFRREGRKLIVFK</sequence>
<organism evidence="4 5">
    <name type="scientific">Pinibacter soli</name>
    <dbReference type="NCBI Taxonomy" id="3044211"/>
    <lineage>
        <taxon>Bacteria</taxon>
        <taxon>Pseudomonadati</taxon>
        <taxon>Bacteroidota</taxon>
        <taxon>Chitinophagia</taxon>
        <taxon>Chitinophagales</taxon>
        <taxon>Chitinophagaceae</taxon>
        <taxon>Pinibacter</taxon>
    </lineage>
</organism>
<evidence type="ECO:0000256" key="1">
    <source>
        <dbReference type="SAM" id="Phobius"/>
    </source>
</evidence>
<dbReference type="EMBL" id="JASBRG010000006">
    <property type="protein sequence ID" value="MDI3320289.1"/>
    <property type="molecule type" value="Genomic_DNA"/>
</dbReference>
<feature type="domain" description="FecR protein" evidence="2">
    <location>
        <begin position="186"/>
        <end position="282"/>
    </location>
</feature>
<evidence type="ECO:0000313" key="5">
    <source>
        <dbReference type="Proteomes" id="UP001226434"/>
    </source>
</evidence>
<evidence type="ECO:0000259" key="3">
    <source>
        <dbReference type="Pfam" id="PF16344"/>
    </source>
</evidence>
<protein>
    <submittedName>
        <fullName evidence="4">DUF4974 domain-containing protein</fullName>
    </submittedName>
</protein>
<keyword evidence="5" id="KW-1185">Reference proteome</keyword>
<name>A0ABT6RCJ5_9BACT</name>
<dbReference type="Proteomes" id="UP001226434">
    <property type="component" value="Unassembled WGS sequence"/>
</dbReference>
<dbReference type="PANTHER" id="PTHR30273">
    <property type="entry name" value="PERIPLASMIC SIGNAL SENSOR AND SIGMA FACTOR ACTIVATOR FECR-RELATED"/>
    <property type="match status" value="1"/>
</dbReference>
<feature type="transmembrane region" description="Helical" evidence="1">
    <location>
        <begin position="90"/>
        <end position="111"/>
    </location>
</feature>
<keyword evidence="1" id="KW-0472">Membrane</keyword>
<reference evidence="4 5" key="1">
    <citation type="submission" date="2023-05" db="EMBL/GenBank/DDBJ databases">
        <title>Genome sequence of Pinibacter sp. MAH-24.</title>
        <authorList>
            <person name="Huq M.A."/>
        </authorList>
    </citation>
    <scope>NUCLEOTIDE SEQUENCE [LARGE SCALE GENOMIC DNA]</scope>
    <source>
        <strain evidence="4 5">MAH-24</strain>
    </source>
</reference>
<dbReference type="Gene3D" id="2.60.120.1440">
    <property type="match status" value="1"/>
</dbReference>
<keyword evidence="1" id="KW-1133">Transmembrane helix</keyword>
<proteinExistence type="predicted"/>
<dbReference type="InterPro" id="IPR006860">
    <property type="entry name" value="FecR"/>
</dbReference>
<dbReference type="Pfam" id="PF04773">
    <property type="entry name" value="FecR"/>
    <property type="match status" value="1"/>
</dbReference>